<accession>I3S0U4</accession>
<sequence>MKSISAMFVVFSVLLIVNLSHGRKDMGGYWKNVMNGQPMPEVVKDLIQDPHASDAGKDHFIRDFDIKPNNVSIFHTHVVPTSRSRRHLTRNLN</sequence>
<dbReference type="GeneID" id="130731511"/>
<dbReference type="PANTHER" id="PTHR33731">
    <property type="entry name" value="PROTEIN, PUTATIVE-RELATED"/>
    <property type="match status" value="1"/>
</dbReference>
<feature type="chain" id="PRO_5003678634" description="Organ specific protein" evidence="1">
    <location>
        <begin position="23"/>
        <end position="93"/>
    </location>
</feature>
<name>I3S0U4_LOTJA</name>
<organism evidence="2">
    <name type="scientific">Lotus japonicus</name>
    <name type="common">Lotus corniculatus var. japonicus</name>
    <dbReference type="NCBI Taxonomy" id="34305"/>
    <lineage>
        <taxon>Eukaryota</taxon>
        <taxon>Viridiplantae</taxon>
        <taxon>Streptophyta</taxon>
        <taxon>Embryophyta</taxon>
        <taxon>Tracheophyta</taxon>
        <taxon>Spermatophyta</taxon>
        <taxon>Magnoliopsida</taxon>
        <taxon>eudicotyledons</taxon>
        <taxon>Gunneridae</taxon>
        <taxon>Pentapetalae</taxon>
        <taxon>rosids</taxon>
        <taxon>fabids</taxon>
        <taxon>Fabales</taxon>
        <taxon>Fabaceae</taxon>
        <taxon>Papilionoideae</taxon>
        <taxon>50 kb inversion clade</taxon>
        <taxon>NPAAA clade</taxon>
        <taxon>Hologalegina</taxon>
        <taxon>robinioid clade</taxon>
        <taxon>Loteae</taxon>
        <taxon>Lotus</taxon>
    </lineage>
</organism>
<dbReference type="RefSeq" id="XP_057439801.1">
    <property type="nucleotide sequence ID" value="XM_057583818.1"/>
</dbReference>
<dbReference type="KEGG" id="lja:130731511"/>
<keyword evidence="1" id="KW-0732">Signal</keyword>
<dbReference type="PANTHER" id="PTHR33731:SF17">
    <property type="entry name" value="ORGAN-SPECIFIC PROTEIN P4-LIKE"/>
    <property type="match status" value="1"/>
</dbReference>
<evidence type="ECO:0000256" key="1">
    <source>
        <dbReference type="SAM" id="SignalP"/>
    </source>
</evidence>
<dbReference type="EMBL" id="BT134091">
    <property type="protein sequence ID" value="AFK33886.1"/>
    <property type="molecule type" value="mRNA"/>
</dbReference>
<proteinExistence type="evidence at transcript level"/>
<evidence type="ECO:0008006" key="3">
    <source>
        <dbReference type="Google" id="ProtNLM"/>
    </source>
</evidence>
<reference evidence="2" key="1">
    <citation type="submission" date="2012-05" db="EMBL/GenBank/DDBJ databases">
        <authorList>
            <person name="Krishnakumar V."/>
            <person name="Cheung F."/>
            <person name="Xiao Y."/>
            <person name="Chan A."/>
            <person name="Moskal W.A."/>
            <person name="Town C.D."/>
        </authorList>
    </citation>
    <scope>NUCLEOTIDE SEQUENCE</scope>
</reference>
<dbReference type="InterPro" id="IPR024489">
    <property type="entry name" value="Organ_specific_prot"/>
</dbReference>
<feature type="signal peptide" evidence="1">
    <location>
        <begin position="1"/>
        <end position="22"/>
    </location>
</feature>
<dbReference type="AlphaFoldDB" id="I3S0U4"/>
<dbReference type="Pfam" id="PF10950">
    <property type="entry name" value="Organ_specific"/>
    <property type="match status" value="1"/>
</dbReference>
<evidence type="ECO:0000313" key="2">
    <source>
        <dbReference type="EMBL" id="AFK33886.1"/>
    </source>
</evidence>
<protein>
    <recommendedName>
        <fullName evidence="3">Organ specific protein</fullName>
    </recommendedName>
</protein>
<dbReference type="OrthoDB" id="1734141at2759"/>